<dbReference type="FunCoup" id="A0A6P7Y0L9">
    <property type="interactions" value="2218"/>
</dbReference>
<evidence type="ECO:0000259" key="20">
    <source>
        <dbReference type="PROSITE" id="PS50280"/>
    </source>
</evidence>
<keyword evidence="24" id="KW-1185">Reference proteome</keyword>
<feature type="region of interest" description="Disordered" evidence="19">
    <location>
        <begin position="404"/>
        <end position="423"/>
    </location>
</feature>
<dbReference type="PROSITE" id="PS50868">
    <property type="entry name" value="POST_SET"/>
    <property type="match status" value="1"/>
</dbReference>
<dbReference type="SUPFAM" id="SSF54171">
    <property type="entry name" value="DNA-binding domain"/>
    <property type="match status" value="1"/>
</dbReference>
<dbReference type="RefSeq" id="XP_030056329.1">
    <property type="nucleotide sequence ID" value="XM_030200469.1"/>
</dbReference>
<dbReference type="PROSITE" id="PS50867">
    <property type="entry name" value="PRE_SET"/>
    <property type="match status" value="1"/>
</dbReference>
<dbReference type="AlphaFoldDB" id="A0A6P7Y0L9"/>
<keyword evidence="4" id="KW-0217">Developmental protein</keyword>
<dbReference type="SMART" id="SM00391">
    <property type="entry name" value="MBD"/>
    <property type="match status" value="1"/>
</dbReference>
<evidence type="ECO:0000313" key="25">
    <source>
        <dbReference type="RefSeq" id="XP_030056329.1"/>
    </source>
</evidence>
<dbReference type="Gene3D" id="3.30.890.10">
    <property type="entry name" value="Methyl-cpg-binding Protein 2, Chain A"/>
    <property type="match status" value="1"/>
</dbReference>
<evidence type="ECO:0000256" key="18">
    <source>
        <dbReference type="ARBA" id="ARBA00049087"/>
    </source>
</evidence>
<dbReference type="GeneID" id="115468628"/>
<evidence type="ECO:0000259" key="21">
    <source>
        <dbReference type="PROSITE" id="PS50867"/>
    </source>
</evidence>
<dbReference type="GO" id="GO:0003677">
    <property type="term" value="F:DNA binding"/>
    <property type="evidence" value="ECO:0007669"/>
    <property type="project" value="InterPro"/>
</dbReference>
<proteinExistence type="predicted"/>
<feature type="domain" description="Pre-SET" evidence="21">
    <location>
        <begin position="284"/>
        <end position="357"/>
    </location>
</feature>
<keyword evidence="6" id="KW-0132">Cell division</keyword>
<dbReference type="InParanoid" id="A0A6P7Y0L9"/>
<keyword evidence="12" id="KW-0156">Chromatin regulator</keyword>
<dbReference type="InterPro" id="IPR003616">
    <property type="entry name" value="Post-SET_dom"/>
</dbReference>
<evidence type="ECO:0000256" key="3">
    <source>
        <dbReference type="ARBA" id="ARBA00022454"/>
    </source>
</evidence>
<dbReference type="OrthoDB" id="5792673at2759"/>
<evidence type="ECO:0000256" key="5">
    <source>
        <dbReference type="ARBA" id="ARBA00022603"/>
    </source>
</evidence>
<keyword evidence="10" id="KW-0498">Mitosis</keyword>
<evidence type="ECO:0000256" key="6">
    <source>
        <dbReference type="ARBA" id="ARBA00022618"/>
    </source>
</evidence>
<evidence type="ECO:0000256" key="12">
    <source>
        <dbReference type="ARBA" id="ARBA00022853"/>
    </source>
</evidence>
<dbReference type="Pfam" id="PF00856">
    <property type="entry name" value="SET"/>
    <property type="match status" value="1"/>
</dbReference>
<evidence type="ECO:0000256" key="9">
    <source>
        <dbReference type="ARBA" id="ARBA00022723"/>
    </source>
</evidence>
<keyword evidence="7" id="KW-0808">Transferase</keyword>
<evidence type="ECO:0000256" key="10">
    <source>
        <dbReference type="ARBA" id="ARBA00022776"/>
    </source>
</evidence>
<dbReference type="PANTHER" id="PTHR46024">
    <property type="entry name" value="HISTONE-LYSINE N-METHYLTRANSFERASE EGGLESS"/>
    <property type="match status" value="1"/>
</dbReference>
<comment type="catalytic activity">
    <reaction evidence="18">
        <text>N(6),N(6)-dimethyl-L-lysyl(9)-[histone H3] + S-adenosyl-L-methionine = N(6),N(6),N(6)-trimethyl-L-lysyl(9)-[histone H3] + S-adenosyl-L-homocysteine + H(+)</text>
        <dbReference type="Rhea" id="RHEA:60288"/>
        <dbReference type="Rhea" id="RHEA-COMP:15538"/>
        <dbReference type="Rhea" id="RHEA-COMP:15541"/>
        <dbReference type="ChEBI" id="CHEBI:15378"/>
        <dbReference type="ChEBI" id="CHEBI:57856"/>
        <dbReference type="ChEBI" id="CHEBI:59789"/>
        <dbReference type="ChEBI" id="CHEBI:61961"/>
        <dbReference type="ChEBI" id="CHEBI:61976"/>
        <dbReference type="EC" id="2.1.1.366"/>
    </reaction>
</comment>
<evidence type="ECO:0000256" key="8">
    <source>
        <dbReference type="ARBA" id="ARBA00022691"/>
    </source>
</evidence>
<gene>
    <name evidence="25" type="primary">SETDB2</name>
</gene>
<keyword evidence="13" id="KW-0539">Nucleus</keyword>
<evidence type="ECO:0000256" key="7">
    <source>
        <dbReference type="ARBA" id="ARBA00022679"/>
    </source>
</evidence>
<dbReference type="InterPro" id="IPR001214">
    <property type="entry name" value="SET_dom"/>
</dbReference>
<dbReference type="GO" id="GO:0005694">
    <property type="term" value="C:chromosome"/>
    <property type="evidence" value="ECO:0007669"/>
    <property type="project" value="UniProtKB-SubCell"/>
</dbReference>
<dbReference type="GO" id="GO:0051301">
    <property type="term" value="P:cell division"/>
    <property type="evidence" value="ECO:0007669"/>
    <property type="project" value="UniProtKB-KW"/>
</dbReference>
<keyword evidence="9" id="KW-0479">Metal-binding</keyword>
<dbReference type="GO" id="GO:0010629">
    <property type="term" value="P:negative regulation of gene expression"/>
    <property type="evidence" value="ECO:0007669"/>
    <property type="project" value="TreeGrafter"/>
</dbReference>
<evidence type="ECO:0000313" key="24">
    <source>
        <dbReference type="Proteomes" id="UP000515156"/>
    </source>
</evidence>
<dbReference type="InterPro" id="IPR007728">
    <property type="entry name" value="Pre-SET_dom"/>
</dbReference>
<dbReference type="SUPFAM" id="SSF82199">
    <property type="entry name" value="SET domain"/>
    <property type="match status" value="1"/>
</dbReference>
<dbReference type="PROSITE" id="PS50982">
    <property type="entry name" value="MBD"/>
    <property type="match status" value="1"/>
</dbReference>
<dbReference type="Pfam" id="PF05033">
    <property type="entry name" value="Pre-SET"/>
    <property type="match status" value="1"/>
</dbReference>
<keyword evidence="3" id="KW-0158">Chromosome</keyword>
<keyword evidence="14" id="KW-0131">Cell cycle</keyword>
<dbReference type="InterPro" id="IPR001739">
    <property type="entry name" value="Methyl_CpG_DNA-bd"/>
</dbReference>
<feature type="domain" description="SET" evidence="20">
    <location>
        <begin position="360"/>
        <end position="680"/>
    </location>
</feature>
<organism evidence="24 25">
    <name type="scientific">Microcaecilia unicolor</name>
    <dbReference type="NCBI Taxonomy" id="1415580"/>
    <lineage>
        <taxon>Eukaryota</taxon>
        <taxon>Metazoa</taxon>
        <taxon>Chordata</taxon>
        <taxon>Craniata</taxon>
        <taxon>Vertebrata</taxon>
        <taxon>Euteleostomi</taxon>
        <taxon>Amphibia</taxon>
        <taxon>Gymnophiona</taxon>
        <taxon>Siphonopidae</taxon>
        <taxon>Microcaecilia</taxon>
    </lineage>
</organism>
<keyword evidence="8" id="KW-0949">S-adenosyl-L-methionine</keyword>
<dbReference type="GO" id="GO:0070828">
    <property type="term" value="P:heterochromatin organization"/>
    <property type="evidence" value="ECO:0007669"/>
    <property type="project" value="TreeGrafter"/>
</dbReference>
<dbReference type="Pfam" id="PF01429">
    <property type="entry name" value="MBD"/>
    <property type="match status" value="1"/>
</dbReference>
<feature type="domain" description="MBD" evidence="23">
    <location>
        <begin position="152"/>
        <end position="222"/>
    </location>
</feature>
<dbReference type="GO" id="GO:0140947">
    <property type="term" value="F:histone H3K9me2 methyltransferase activity"/>
    <property type="evidence" value="ECO:0007669"/>
    <property type="project" value="UniProtKB-EC"/>
</dbReference>
<dbReference type="GO" id="GO:0005737">
    <property type="term" value="C:cytoplasm"/>
    <property type="evidence" value="ECO:0007669"/>
    <property type="project" value="UniProtKB-ARBA"/>
</dbReference>
<sequence length="705" mass="80404">MSSSSEGTHPDDPEEFWRKMVLNGKVDMIFEQVQSVLFSLQTKIKDETGQQLECLGAMKLMNEAIPNKRLTFENDAANIDDDDIQKSIPCLLASLEDEYAENDSVVTTKIKDTSFSMYEDTCLSKALPAKLPFKKHCICNAACLVKSSRGPFRGKNPLKIPIFCHFLRLHAKANFLSKELDVYYRAPCGRSLRNYQEVQNYLSETQCNFLFVDNFSFNTYLQLDRTDLNHESIVSNSDISNWAEPVPVSFFNDIDSTDLPYFKYRKTSWPHGYSMNNFSDMFIDSCSCTDGCSDVSKCPCLQLTAGGYRECSTPLNKVPSGYEYRRLQKPIPSGIFECSISCKCDEMFCQNRVVQHGLRLRLQVFKTHNKGWGVRCLDDIDKGTFVCTYTGRILTRTINREGGSENSAEIGVQHNNNDDDDQVDESFTKKKKMEISCSDSEIEVIHTEEGNSGKGKYKPVPQAMKQGKELLDSFQKYGYNPKSVCPPTIKRPKSRTAILQNRRKQMMKKGIATPMHGSSEDEDVLLSQQLPKIKLSIRTRRASKEELSPDKKETATWDELAISDDESVTDGSTPHTTRPIVKPTERQTEKDAPYKERDNYSVSQSEAKISSQKSSITEEHIYLLDATKEGNVGRFLNHSCCPNLFVQNVFVDTRDRRFPWVAFFTTRYIKAGKELTWDYEYEVGSLPEKEIPCLCGFQKCRKRII</sequence>
<dbReference type="GO" id="GO:0032259">
    <property type="term" value="P:methylation"/>
    <property type="evidence" value="ECO:0007669"/>
    <property type="project" value="UniProtKB-KW"/>
</dbReference>
<dbReference type="Gene3D" id="2.170.270.10">
    <property type="entry name" value="SET domain"/>
    <property type="match status" value="2"/>
</dbReference>
<dbReference type="FunFam" id="2.170.270.10:FF:000029">
    <property type="entry name" value="Histone-lysine N-methyltransferase SETDB2"/>
    <property type="match status" value="1"/>
</dbReference>
<dbReference type="PANTHER" id="PTHR46024:SF3">
    <property type="entry name" value="HISTONE-LYSINE N-METHYLTRANSFERASE SETDB2"/>
    <property type="match status" value="1"/>
</dbReference>
<dbReference type="Proteomes" id="UP000515156">
    <property type="component" value="Chromosome 4"/>
</dbReference>
<comment type="subcellular location">
    <subcellularLocation>
        <location evidence="2">Chromosome</location>
    </subcellularLocation>
    <subcellularLocation>
        <location evidence="1">Nucleus</location>
    </subcellularLocation>
</comment>
<dbReference type="InterPro" id="IPR047232">
    <property type="entry name" value="SETDB1/2-like_MBD"/>
</dbReference>
<evidence type="ECO:0000256" key="2">
    <source>
        <dbReference type="ARBA" id="ARBA00004286"/>
    </source>
</evidence>
<dbReference type="CTD" id="83852"/>
<keyword evidence="11" id="KW-0862">Zinc</keyword>
<dbReference type="GO" id="GO:0008270">
    <property type="term" value="F:zinc ion binding"/>
    <property type="evidence" value="ECO:0007669"/>
    <property type="project" value="InterPro"/>
</dbReference>
<evidence type="ECO:0000256" key="11">
    <source>
        <dbReference type="ARBA" id="ARBA00022833"/>
    </source>
</evidence>
<evidence type="ECO:0000259" key="23">
    <source>
        <dbReference type="PROSITE" id="PS50982"/>
    </source>
</evidence>
<feature type="domain" description="Post-SET" evidence="22">
    <location>
        <begin position="689"/>
        <end position="705"/>
    </location>
</feature>
<dbReference type="InterPro" id="IPR051516">
    <property type="entry name" value="SETDB_methyltransferase"/>
</dbReference>
<evidence type="ECO:0000256" key="16">
    <source>
        <dbReference type="ARBA" id="ARBA00040299"/>
    </source>
</evidence>
<evidence type="ECO:0000259" key="22">
    <source>
        <dbReference type="PROSITE" id="PS50868"/>
    </source>
</evidence>
<dbReference type="GO" id="GO:0005634">
    <property type="term" value="C:nucleus"/>
    <property type="evidence" value="ECO:0007669"/>
    <property type="project" value="UniProtKB-SubCell"/>
</dbReference>
<reference evidence="25" key="1">
    <citation type="submission" date="2025-08" db="UniProtKB">
        <authorList>
            <consortium name="RefSeq"/>
        </authorList>
    </citation>
    <scope>IDENTIFICATION</scope>
</reference>
<dbReference type="InterPro" id="IPR016177">
    <property type="entry name" value="DNA-bd_dom_sf"/>
</dbReference>
<evidence type="ECO:0000256" key="19">
    <source>
        <dbReference type="SAM" id="MobiDB-lite"/>
    </source>
</evidence>
<evidence type="ECO:0000256" key="1">
    <source>
        <dbReference type="ARBA" id="ARBA00004123"/>
    </source>
</evidence>
<evidence type="ECO:0000256" key="4">
    <source>
        <dbReference type="ARBA" id="ARBA00022473"/>
    </source>
</evidence>
<evidence type="ECO:0000256" key="15">
    <source>
        <dbReference type="ARBA" id="ARBA00039052"/>
    </source>
</evidence>
<name>A0A6P7Y0L9_9AMPH</name>
<evidence type="ECO:0000256" key="14">
    <source>
        <dbReference type="ARBA" id="ARBA00023306"/>
    </source>
</evidence>
<feature type="region of interest" description="Disordered" evidence="19">
    <location>
        <begin position="565"/>
        <end position="606"/>
    </location>
</feature>
<keyword evidence="5" id="KW-0489">Methyltransferase</keyword>
<evidence type="ECO:0000256" key="17">
    <source>
        <dbReference type="ARBA" id="ARBA00042995"/>
    </source>
</evidence>
<dbReference type="SMART" id="SM00468">
    <property type="entry name" value="PreSET"/>
    <property type="match status" value="1"/>
</dbReference>
<protein>
    <recommendedName>
        <fullName evidence="16">Histone-lysine N-methyltransferase SETDB2</fullName>
        <ecNumber evidence="15">2.1.1.366</ecNumber>
    </recommendedName>
    <alternativeName>
        <fullName evidence="17">SET domain bifurcated 2</fullName>
    </alternativeName>
</protein>
<dbReference type="CDD" id="cd01395">
    <property type="entry name" value="HMT_MBD"/>
    <property type="match status" value="1"/>
</dbReference>
<dbReference type="PROSITE" id="PS50280">
    <property type="entry name" value="SET"/>
    <property type="match status" value="1"/>
</dbReference>
<dbReference type="InterPro" id="IPR046341">
    <property type="entry name" value="SET_dom_sf"/>
</dbReference>
<dbReference type="SMART" id="SM00317">
    <property type="entry name" value="SET"/>
    <property type="match status" value="1"/>
</dbReference>
<accession>A0A6P7Y0L9</accession>
<feature type="compositionally biased region" description="Basic and acidic residues" evidence="19">
    <location>
        <begin position="583"/>
        <end position="599"/>
    </location>
</feature>
<dbReference type="EC" id="2.1.1.366" evidence="15"/>
<evidence type="ECO:0000256" key="13">
    <source>
        <dbReference type="ARBA" id="ARBA00023242"/>
    </source>
</evidence>